<comment type="caution">
    <text evidence="1">The sequence shown here is derived from an EMBL/GenBank/DDBJ whole genome shotgun (WGS) entry which is preliminary data.</text>
</comment>
<sequence>MRKPRPMQRSDRELSREDTLEILETRRFASLATVDADGAPYVIPISYVMMDGKLYVHTGTAHGHFYENVTRDNRVCLTVVGEDAPIQRPGYGATRFASVVAAGRIYSVEDPILFKQALVKLAQKYWPKLKKEVGSIINNQLDVTAVWSIELDEVRGKGRHRDEDIL</sequence>
<dbReference type="PANTHER" id="PTHR34071:SF2">
    <property type="entry name" value="FLAVIN-NUCLEOTIDE-BINDING PROTEIN"/>
    <property type="match status" value="1"/>
</dbReference>
<dbReference type="OrthoDB" id="9794935at2"/>
<dbReference type="EMBL" id="SRYE01000002">
    <property type="protein sequence ID" value="TGY62746.1"/>
    <property type="molecule type" value="Genomic_DNA"/>
</dbReference>
<name>A0A4S2F1G9_9ACTN</name>
<gene>
    <name evidence="1" type="ORF">E5334_04920</name>
</gene>
<dbReference type="InterPro" id="IPR024747">
    <property type="entry name" value="Pyridox_Oxase-rel"/>
</dbReference>
<keyword evidence="2" id="KW-1185">Reference proteome</keyword>
<accession>A0A4S2F1G9</accession>
<protein>
    <submittedName>
        <fullName evidence="1">Pyridoxamine 5'-phosphate oxidase family protein</fullName>
    </submittedName>
</protein>
<evidence type="ECO:0000313" key="1">
    <source>
        <dbReference type="EMBL" id="TGY62746.1"/>
    </source>
</evidence>
<dbReference type="PANTHER" id="PTHR34071">
    <property type="entry name" value="5-NITROIMIDAZOLE ANTIBIOTICS RESISTANCE PROTEIN, NIMA-FAMILY-RELATED PROTEIN-RELATED"/>
    <property type="match status" value="1"/>
</dbReference>
<dbReference type="Proteomes" id="UP000310263">
    <property type="component" value="Unassembled WGS sequence"/>
</dbReference>
<dbReference type="Pfam" id="PF12900">
    <property type="entry name" value="Pyridox_ox_2"/>
    <property type="match status" value="1"/>
</dbReference>
<dbReference type="SUPFAM" id="SSF50475">
    <property type="entry name" value="FMN-binding split barrel"/>
    <property type="match status" value="1"/>
</dbReference>
<dbReference type="Gene3D" id="2.30.110.10">
    <property type="entry name" value="Electron Transport, Fmn-binding Protein, Chain A"/>
    <property type="match status" value="1"/>
</dbReference>
<evidence type="ECO:0000313" key="2">
    <source>
        <dbReference type="Proteomes" id="UP000310263"/>
    </source>
</evidence>
<reference evidence="1 2" key="1">
    <citation type="submission" date="2019-04" db="EMBL/GenBank/DDBJ databases">
        <title>Microbes associate with the intestines of laboratory mice.</title>
        <authorList>
            <person name="Navarre W."/>
            <person name="Wong E."/>
            <person name="Huang K."/>
            <person name="Tropini C."/>
            <person name="Ng K."/>
            <person name="Yu B."/>
        </authorList>
    </citation>
    <scope>NUCLEOTIDE SEQUENCE [LARGE SCALE GENOMIC DNA]</scope>
    <source>
        <strain evidence="1 2">NM07_P-09</strain>
    </source>
</reference>
<dbReference type="InterPro" id="IPR012349">
    <property type="entry name" value="Split_barrel_FMN-bd"/>
</dbReference>
<dbReference type="AlphaFoldDB" id="A0A4S2F1G9"/>
<proteinExistence type="predicted"/>
<organism evidence="1 2">
    <name type="scientific">Muricaecibacterium torontonense</name>
    <dbReference type="NCBI Taxonomy" id="3032871"/>
    <lineage>
        <taxon>Bacteria</taxon>
        <taxon>Bacillati</taxon>
        <taxon>Actinomycetota</taxon>
        <taxon>Coriobacteriia</taxon>
        <taxon>Coriobacteriales</taxon>
        <taxon>Atopobiaceae</taxon>
        <taxon>Muricaecibacterium</taxon>
    </lineage>
</organism>
<dbReference type="RefSeq" id="WP_136012473.1">
    <property type="nucleotide sequence ID" value="NZ_SRYE01000002.1"/>
</dbReference>